<dbReference type="AlphaFoldDB" id="A0AAD4XPG7"/>
<dbReference type="EMBL" id="JAJJMB010005286">
    <property type="protein sequence ID" value="KAI3940027.1"/>
    <property type="molecule type" value="Genomic_DNA"/>
</dbReference>
<reference evidence="3" key="1">
    <citation type="submission" date="2022-04" db="EMBL/GenBank/DDBJ databases">
        <title>A functionally conserved STORR gene fusion in Papaver species that diverged 16.8 million years ago.</title>
        <authorList>
            <person name="Catania T."/>
        </authorList>
    </citation>
    <scope>NUCLEOTIDE SEQUENCE</scope>
    <source>
        <strain evidence="3">S-188037</strain>
    </source>
</reference>
<evidence type="ECO:0000256" key="1">
    <source>
        <dbReference type="SAM" id="MobiDB-lite"/>
    </source>
</evidence>
<keyword evidence="2" id="KW-0812">Transmembrane</keyword>
<keyword evidence="4" id="KW-1185">Reference proteome</keyword>
<comment type="caution">
    <text evidence="3">The sequence shown here is derived from an EMBL/GenBank/DDBJ whole genome shotgun (WGS) entry which is preliminary data.</text>
</comment>
<gene>
    <name evidence="3" type="ORF">MKW98_029803</name>
</gene>
<feature type="transmembrane region" description="Helical" evidence="2">
    <location>
        <begin position="88"/>
        <end position="111"/>
    </location>
</feature>
<name>A0AAD4XPG7_9MAGN</name>
<evidence type="ECO:0000313" key="3">
    <source>
        <dbReference type="EMBL" id="KAI3940027.1"/>
    </source>
</evidence>
<feature type="region of interest" description="Disordered" evidence="1">
    <location>
        <begin position="25"/>
        <end position="44"/>
    </location>
</feature>
<protein>
    <submittedName>
        <fullName evidence="3">Uncharacterized protein</fullName>
    </submittedName>
</protein>
<keyword evidence="2" id="KW-1133">Transmembrane helix</keyword>
<organism evidence="3 4">
    <name type="scientific">Papaver atlanticum</name>
    <dbReference type="NCBI Taxonomy" id="357466"/>
    <lineage>
        <taxon>Eukaryota</taxon>
        <taxon>Viridiplantae</taxon>
        <taxon>Streptophyta</taxon>
        <taxon>Embryophyta</taxon>
        <taxon>Tracheophyta</taxon>
        <taxon>Spermatophyta</taxon>
        <taxon>Magnoliopsida</taxon>
        <taxon>Ranunculales</taxon>
        <taxon>Papaveraceae</taxon>
        <taxon>Papaveroideae</taxon>
        <taxon>Papaver</taxon>
    </lineage>
</organism>
<proteinExistence type="predicted"/>
<evidence type="ECO:0000313" key="4">
    <source>
        <dbReference type="Proteomes" id="UP001202328"/>
    </source>
</evidence>
<accession>A0AAD4XPG7</accession>
<sequence length="125" mass="14054">MANRLRGFARMLSTAKNSTIKEGFSRRVSSSAGKSTKNHKGDAPMDYVSEQMKEIFGDIDYGTLTYAERKKIMTRYVNREVDIEALKILSMSLAIGLTVSSVVGYFSGWWYPFKDAGEQKFAVDC</sequence>
<dbReference type="Proteomes" id="UP001202328">
    <property type="component" value="Unassembled WGS sequence"/>
</dbReference>
<keyword evidence="2" id="KW-0472">Membrane</keyword>
<evidence type="ECO:0000256" key="2">
    <source>
        <dbReference type="SAM" id="Phobius"/>
    </source>
</evidence>